<proteinExistence type="predicted"/>
<evidence type="ECO:0000256" key="1">
    <source>
        <dbReference type="SAM" id="MobiDB-lite"/>
    </source>
</evidence>
<keyword evidence="2" id="KW-1185">Reference proteome</keyword>
<feature type="region of interest" description="Disordered" evidence="1">
    <location>
        <begin position="332"/>
        <end position="385"/>
    </location>
</feature>
<dbReference type="OrthoDB" id="1926966at2759"/>
<feature type="compositionally biased region" description="Basic and acidic residues" evidence="1">
    <location>
        <begin position="353"/>
        <end position="364"/>
    </location>
</feature>
<dbReference type="GeneID" id="109711850"/>
<dbReference type="RefSeq" id="XP_020090745.1">
    <property type="nucleotide sequence ID" value="XM_020235156.1"/>
</dbReference>
<gene>
    <name evidence="3" type="primary">LOC109711850</name>
</gene>
<reference evidence="3" key="2">
    <citation type="submission" date="2025-08" db="UniProtKB">
        <authorList>
            <consortium name="RefSeq"/>
        </authorList>
    </citation>
    <scope>IDENTIFICATION</scope>
    <source>
        <tissue evidence="3">Leaf</tissue>
    </source>
</reference>
<evidence type="ECO:0000313" key="3">
    <source>
        <dbReference type="RefSeq" id="XP_020090745.1"/>
    </source>
</evidence>
<feature type="compositionally biased region" description="Basic and acidic residues" evidence="1">
    <location>
        <begin position="261"/>
        <end position="278"/>
    </location>
</feature>
<dbReference type="PANTHER" id="PTHR34285:SF3">
    <property type="entry name" value="OS08G0510800 PROTEIN"/>
    <property type="match status" value="1"/>
</dbReference>
<sequence length="385" mass="41563">MGENTEREREREGGSARAMKASIKFREEKNPLVRTKVPISVLGLPLVSGLAVGDTGELRVDLATAFDFGPSLRVSYRPTDPWRPFSLVLKTRPSAAAPMAMTAEFSPLGRGGAGPSFSVLFKPRFGDFAITKSFRSSSSPVALGATTNGEGAGKLPIVDYQPLENGFSSNSGKKAIGEFPANDRRSGIGWIGGLFSGMEVIARSVLPLRRETALKLQWGVRVPPELRSVLTDDGRRAPMTGTSLSKLPLLVLNKISIEHAMDRGKEKEKEKEKKRASEADTAPSDAPEAVKRQLEVLQVEHGSLRQSLEELHAKFIDRKMAPVVAGRVSGIADISGKGGVPPPLLPAGSGNRENWDRQGNRKSPENSGEVVRPELGKDEGRRNAK</sequence>
<feature type="region of interest" description="Disordered" evidence="1">
    <location>
        <begin position="261"/>
        <end position="289"/>
    </location>
</feature>
<reference evidence="2" key="1">
    <citation type="journal article" date="2015" name="Nat. Genet.">
        <title>The pineapple genome and the evolution of CAM photosynthesis.</title>
        <authorList>
            <person name="Ming R."/>
            <person name="VanBuren R."/>
            <person name="Wai C.M."/>
            <person name="Tang H."/>
            <person name="Schatz M.C."/>
            <person name="Bowers J.E."/>
            <person name="Lyons E."/>
            <person name="Wang M.L."/>
            <person name="Chen J."/>
            <person name="Biggers E."/>
            <person name="Zhang J."/>
            <person name="Huang L."/>
            <person name="Zhang L."/>
            <person name="Miao W."/>
            <person name="Zhang J."/>
            <person name="Ye Z."/>
            <person name="Miao C."/>
            <person name="Lin Z."/>
            <person name="Wang H."/>
            <person name="Zhou H."/>
            <person name="Yim W.C."/>
            <person name="Priest H.D."/>
            <person name="Zheng C."/>
            <person name="Woodhouse M."/>
            <person name="Edger P.P."/>
            <person name="Guyot R."/>
            <person name="Guo H.B."/>
            <person name="Guo H."/>
            <person name="Zheng G."/>
            <person name="Singh R."/>
            <person name="Sharma A."/>
            <person name="Min X."/>
            <person name="Zheng Y."/>
            <person name="Lee H."/>
            <person name="Gurtowski J."/>
            <person name="Sedlazeck F.J."/>
            <person name="Harkess A."/>
            <person name="McKain M.R."/>
            <person name="Liao Z."/>
            <person name="Fang J."/>
            <person name="Liu J."/>
            <person name="Zhang X."/>
            <person name="Zhang Q."/>
            <person name="Hu W."/>
            <person name="Qin Y."/>
            <person name="Wang K."/>
            <person name="Chen L.Y."/>
            <person name="Shirley N."/>
            <person name="Lin Y.R."/>
            <person name="Liu L.Y."/>
            <person name="Hernandez A.G."/>
            <person name="Wright C.L."/>
            <person name="Bulone V."/>
            <person name="Tuskan G.A."/>
            <person name="Heath K."/>
            <person name="Zee F."/>
            <person name="Moore P.H."/>
            <person name="Sunkar R."/>
            <person name="Leebens-Mack J.H."/>
            <person name="Mockler T."/>
            <person name="Bennetzen J.L."/>
            <person name="Freeling M."/>
            <person name="Sankoff D."/>
            <person name="Paterson A.H."/>
            <person name="Zhu X."/>
            <person name="Yang X."/>
            <person name="Smith J.A."/>
            <person name="Cushman J.C."/>
            <person name="Paull R.E."/>
            <person name="Yu Q."/>
        </authorList>
    </citation>
    <scope>NUCLEOTIDE SEQUENCE [LARGE SCALE GENOMIC DNA]</scope>
    <source>
        <strain evidence="2">cv. F153</strain>
    </source>
</reference>
<organism evidence="2 3">
    <name type="scientific">Ananas comosus</name>
    <name type="common">Pineapple</name>
    <name type="synonym">Ananas ananas</name>
    <dbReference type="NCBI Taxonomy" id="4615"/>
    <lineage>
        <taxon>Eukaryota</taxon>
        <taxon>Viridiplantae</taxon>
        <taxon>Streptophyta</taxon>
        <taxon>Embryophyta</taxon>
        <taxon>Tracheophyta</taxon>
        <taxon>Spermatophyta</taxon>
        <taxon>Magnoliopsida</taxon>
        <taxon>Liliopsida</taxon>
        <taxon>Poales</taxon>
        <taxon>Bromeliaceae</taxon>
        <taxon>Bromelioideae</taxon>
        <taxon>Ananas</taxon>
    </lineage>
</organism>
<dbReference type="AlphaFoldDB" id="A0A6P5FBP9"/>
<accession>A0A6P5FBP9</accession>
<evidence type="ECO:0000313" key="2">
    <source>
        <dbReference type="Proteomes" id="UP000515123"/>
    </source>
</evidence>
<protein>
    <submittedName>
        <fullName evidence="3">Uncharacterized protein LOC109711850</fullName>
    </submittedName>
</protein>
<feature type="compositionally biased region" description="Basic and acidic residues" evidence="1">
    <location>
        <begin position="371"/>
        <end position="385"/>
    </location>
</feature>
<dbReference type="PANTHER" id="PTHR34285">
    <property type="entry name" value="OS08G0510800 PROTEIN"/>
    <property type="match status" value="1"/>
</dbReference>
<dbReference type="Proteomes" id="UP000515123">
    <property type="component" value="Linkage group 6"/>
</dbReference>
<name>A0A6P5FBP9_ANACO</name>